<dbReference type="GO" id="GO:0005615">
    <property type="term" value="C:extracellular space"/>
    <property type="evidence" value="ECO:0007669"/>
    <property type="project" value="TreeGrafter"/>
</dbReference>
<evidence type="ECO:0000256" key="2">
    <source>
        <dbReference type="ARBA" id="ARBA00010136"/>
    </source>
</evidence>
<reference evidence="11 12" key="1">
    <citation type="journal article" date="2018" name="G3 (Bethesda)">
        <title>Phylogenetic and Phylogenomic Definition of Rhizopus Species.</title>
        <authorList>
            <person name="Gryganskyi A.P."/>
            <person name="Golan J."/>
            <person name="Dolatabadi S."/>
            <person name="Mondo S."/>
            <person name="Robb S."/>
            <person name="Idnurm A."/>
            <person name="Muszewska A."/>
            <person name="Steczkiewicz K."/>
            <person name="Masonjones S."/>
            <person name="Liao H.L."/>
            <person name="Gajdeczka M.T."/>
            <person name="Anike F."/>
            <person name="Vuek A."/>
            <person name="Anishchenko I.M."/>
            <person name="Voigt K."/>
            <person name="de Hoog G.S."/>
            <person name="Smith M.E."/>
            <person name="Heitman J."/>
            <person name="Vilgalys R."/>
            <person name="Stajich J.E."/>
        </authorList>
    </citation>
    <scope>NUCLEOTIDE SEQUENCE [LARGE SCALE GENOMIC DNA]</scope>
    <source>
        <strain evidence="11 12">LSU 92-RS-03</strain>
    </source>
</reference>
<keyword evidence="5" id="KW-0378">Hydrolase</keyword>
<gene>
    <name evidence="11" type="ORF">CU098_010214</name>
</gene>
<dbReference type="SUPFAM" id="SSF55486">
    <property type="entry name" value="Metalloproteases ('zincins'), catalytic domain"/>
    <property type="match status" value="1"/>
</dbReference>
<evidence type="ECO:0000256" key="3">
    <source>
        <dbReference type="ARBA" id="ARBA00022670"/>
    </source>
</evidence>
<evidence type="ECO:0000256" key="1">
    <source>
        <dbReference type="ARBA" id="ARBA00001947"/>
    </source>
</evidence>
<dbReference type="GO" id="GO:0016020">
    <property type="term" value="C:membrane"/>
    <property type="evidence" value="ECO:0007669"/>
    <property type="project" value="TreeGrafter"/>
</dbReference>
<dbReference type="Pfam" id="PF01433">
    <property type="entry name" value="Peptidase_M1"/>
    <property type="match status" value="1"/>
</dbReference>
<dbReference type="InterPro" id="IPR011989">
    <property type="entry name" value="ARM-like"/>
</dbReference>
<dbReference type="InterPro" id="IPR027268">
    <property type="entry name" value="Peptidase_M4/M1_CTD_sf"/>
</dbReference>
<keyword evidence="7" id="KW-0482">Metalloprotease</keyword>
<organism evidence="11 12">
    <name type="scientific">Rhizopus stolonifer</name>
    <name type="common">Rhizopus nigricans</name>
    <dbReference type="NCBI Taxonomy" id="4846"/>
    <lineage>
        <taxon>Eukaryota</taxon>
        <taxon>Fungi</taxon>
        <taxon>Fungi incertae sedis</taxon>
        <taxon>Mucoromycota</taxon>
        <taxon>Mucoromycotina</taxon>
        <taxon>Mucoromycetes</taxon>
        <taxon>Mucorales</taxon>
        <taxon>Mucorineae</taxon>
        <taxon>Rhizopodaceae</taxon>
        <taxon>Rhizopus</taxon>
    </lineage>
</organism>
<evidence type="ECO:0000313" key="12">
    <source>
        <dbReference type="Proteomes" id="UP000253551"/>
    </source>
</evidence>
<dbReference type="InterPro" id="IPR016024">
    <property type="entry name" value="ARM-type_fold"/>
</dbReference>
<name>A0A367KLL0_RHIST</name>
<dbReference type="Gene3D" id="1.25.10.10">
    <property type="entry name" value="Leucine-rich Repeat Variant"/>
    <property type="match status" value="1"/>
</dbReference>
<dbReference type="InterPro" id="IPR014782">
    <property type="entry name" value="Peptidase_M1_dom"/>
</dbReference>
<keyword evidence="6" id="KW-0862">Zinc</keyword>
<dbReference type="AlphaFoldDB" id="A0A367KLL0"/>
<protein>
    <submittedName>
        <fullName evidence="11">Uncharacterized protein</fullName>
    </submittedName>
</protein>
<feature type="coiled-coil region" evidence="8">
    <location>
        <begin position="794"/>
        <end position="828"/>
    </location>
</feature>
<keyword evidence="3" id="KW-0645">Protease</keyword>
<dbReference type="InterPro" id="IPR045357">
    <property type="entry name" value="Aminopeptidase_N-like_N"/>
</dbReference>
<dbReference type="STRING" id="4846.A0A367KLL0"/>
<dbReference type="InterPro" id="IPR001930">
    <property type="entry name" value="Peptidase_M1"/>
</dbReference>
<dbReference type="InterPro" id="IPR050344">
    <property type="entry name" value="Peptidase_M1_aminopeptidases"/>
</dbReference>
<dbReference type="PANTHER" id="PTHR11533:SF299">
    <property type="entry name" value="AMINOPEPTIDASE"/>
    <property type="match status" value="1"/>
</dbReference>
<dbReference type="GO" id="GO:0070006">
    <property type="term" value="F:metalloaminopeptidase activity"/>
    <property type="evidence" value="ECO:0007669"/>
    <property type="project" value="TreeGrafter"/>
</dbReference>
<feature type="domain" description="Aminopeptidase N-like N-terminal" evidence="10">
    <location>
        <begin position="25"/>
        <end position="213"/>
    </location>
</feature>
<comment type="caution">
    <text evidence="11">The sequence shown here is derived from an EMBL/GenBank/DDBJ whole genome shotgun (WGS) entry which is preliminary data.</text>
</comment>
<dbReference type="EMBL" id="PJQM01001281">
    <property type="protein sequence ID" value="RCI02732.1"/>
    <property type="molecule type" value="Genomic_DNA"/>
</dbReference>
<dbReference type="PANTHER" id="PTHR11533">
    <property type="entry name" value="PROTEASE M1 ZINC METALLOPROTEASE"/>
    <property type="match status" value="1"/>
</dbReference>
<evidence type="ECO:0000256" key="8">
    <source>
        <dbReference type="SAM" id="Coils"/>
    </source>
</evidence>
<keyword evidence="8" id="KW-0175">Coiled coil</keyword>
<evidence type="ECO:0000259" key="10">
    <source>
        <dbReference type="Pfam" id="PF17900"/>
    </source>
</evidence>
<dbReference type="GO" id="GO:0006508">
    <property type="term" value="P:proteolysis"/>
    <property type="evidence" value="ECO:0007669"/>
    <property type="project" value="UniProtKB-KW"/>
</dbReference>
<evidence type="ECO:0000313" key="11">
    <source>
        <dbReference type="EMBL" id="RCI02732.1"/>
    </source>
</evidence>
<dbReference type="Proteomes" id="UP000253551">
    <property type="component" value="Unassembled WGS sequence"/>
</dbReference>
<dbReference type="InterPro" id="IPR042097">
    <property type="entry name" value="Aminopeptidase_N-like_N_sf"/>
</dbReference>
<evidence type="ECO:0000256" key="6">
    <source>
        <dbReference type="ARBA" id="ARBA00022833"/>
    </source>
</evidence>
<proteinExistence type="inferred from homology"/>
<comment type="cofactor">
    <cofactor evidence="1">
        <name>Zn(2+)</name>
        <dbReference type="ChEBI" id="CHEBI:29105"/>
    </cofactor>
</comment>
<dbReference type="Pfam" id="PF17900">
    <property type="entry name" value="Peptidase_M1_N"/>
    <property type="match status" value="1"/>
</dbReference>
<comment type="similarity">
    <text evidence="2">Belongs to the peptidase M1 family.</text>
</comment>
<dbReference type="OrthoDB" id="79562at2759"/>
<dbReference type="GO" id="GO:0008270">
    <property type="term" value="F:zinc ion binding"/>
    <property type="evidence" value="ECO:0007669"/>
    <property type="project" value="InterPro"/>
</dbReference>
<dbReference type="PRINTS" id="PR00756">
    <property type="entry name" value="ALADIPTASE"/>
</dbReference>
<dbReference type="SUPFAM" id="SSF48371">
    <property type="entry name" value="ARM repeat"/>
    <property type="match status" value="1"/>
</dbReference>
<evidence type="ECO:0000256" key="5">
    <source>
        <dbReference type="ARBA" id="ARBA00022801"/>
    </source>
</evidence>
<dbReference type="Gene3D" id="2.60.40.1730">
    <property type="entry name" value="tricorn interacting facor f3 domain"/>
    <property type="match status" value="1"/>
</dbReference>
<evidence type="ECO:0000256" key="7">
    <source>
        <dbReference type="ARBA" id="ARBA00023049"/>
    </source>
</evidence>
<dbReference type="GO" id="GO:0043171">
    <property type="term" value="P:peptide catabolic process"/>
    <property type="evidence" value="ECO:0007669"/>
    <property type="project" value="TreeGrafter"/>
</dbReference>
<evidence type="ECO:0000259" key="9">
    <source>
        <dbReference type="Pfam" id="PF01433"/>
    </source>
</evidence>
<dbReference type="SUPFAM" id="SSF63737">
    <property type="entry name" value="Leukotriene A4 hydrolase N-terminal domain"/>
    <property type="match status" value="1"/>
</dbReference>
<dbReference type="CDD" id="cd09603">
    <property type="entry name" value="M1_APN_like"/>
    <property type="match status" value="1"/>
</dbReference>
<keyword evidence="4" id="KW-0479">Metal-binding</keyword>
<dbReference type="GO" id="GO:0042277">
    <property type="term" value="F:peptide binding"/>
    <property type="evidence" value="ECO:0007669"/>
    <property type="project" value="TreeGrafter"/>
</dbReference>
<dbReference type="GO" id="GO:0005737">
    <property type="term" value="C:cytoplasm"/>
    <property type="evidence" value="ECO:0007669"/>
    <property type="project" value="TreeGrafter"/>
</dbReference>
<feature type="domain" description="Peptidase M1 membrane alanine aminopeptidase" evidence="9">
    <location>
        <begin position="243"/>
        <end position="452"/>
    </location>
</feature>
<keyword evidence="12" id="KW-1185">Reference proteome</keyword>
<dbReference type="Gene3D" id="1.10.390.10">
    <property type="entry name" value="Neutral Protease Domain 2"/>
    <property type="match status" value="1"/>
</dbReference>
<sequence length="833" mass="95102">MPHNICCTKRGSDSFFSATATNHYAPSKVIEPVHLDIDVKFQDLSTKSFEGKVTITFKHTGQGLVADNKELSKIALNAEDFENVKVSGEGLSNFYYDGHLIHLYWKEPLTKQSERKVTVEYTIEKPVAGLYFNKDDEIPDPTSAWAITDHETEKARHWLPTVDFPTVRTTLTWSITAPQQYTSLANGSLKSSETTGEFTTTKWELDHPCPSYLICFAVGDFIEVDDGEYYTAKGYEKQDLKRSFDETPNMIKWLQKKVGVPFPWSKYYQIVLPAIRGAMENISLVTWVEHLLLDETHALERKRLVDTVNIHEMGHTYFGDLLVIRHFEHAWLKEGWANYIESCWLQDNRSEDEFRYEMFDNATQYIQECGSYMRPIVTRKYDASWDMFDMHTYPGGAWRIHMLRRRLGEEVFWSAVKTYIERFYNKTVQTSDFQNVLEEASGLNLTRFFDEWLYSKGYPKLNGKYEYDANANRVKITMTQTQVNAAEQIPLFAFDLDVVITTNDNKKISTVLTFDQEESVTGFLSLPEGQKPSQISIDPEGKVLFVIEMPSIDRDVLIGTAKNSDNLMDRIMAYGELVKSGTRPALKAVHEAILKEPFYGVRVQCANSLAKLNSTYSLQILSELNSLLNLLERKHLPYHAHANALISLGRQRNPEDLEYLLQVAKDDAKLGQHGFVRGGALKALGVHRSEEGFKYLLNRVGYNKEPLRARPTAIQGLIVSAQWQSDRLKKEAIEMLETLIRDPNASVRMTAVAGLVQLNATSTYGAIEGTRFMYSKDEQTFISRKLHALRSGSSNDAQSQVTAQKETIEKLEARVKKLEEKIALQESKNASKQ</sequence>
<accession>A0A367KLL0</accession>
<evidence type="ECO:0000256" key="4">
    <source>
        <dbReference type="ARBA" id="ARBA00022723"/>
    </source>
</evidence>